<evidence type="ECO:0000256" key="4">
    <source>
        <dbReference type="ARBA" id="ARBA00022519"/>
    </source>
</evidence>
<evidence type="ECO:0000259" key="13">
    <source>
        <dbReference type="PROSITE" id="PS51656"/>
    </source>
</evidence>
<dbReference type="EMBL" id="CP003803">
    <property type="protein sequence ID" value="AGF47027.1"/>
    <property type="molecule type" value="Genomic_DNA"/>
</dbReference>
<dbReference type="RefSeq" id="WP_015396438.1">
    <property type="nucleotide sequence ID" value="NC_020294.1"/>
</dbReference>
<evidence type="ECO:0000256" key="11">
    <source>
        <dbReference type="ARBA" id="ARBA00023136"/>
    </source>
</evidence>
<dbReference type="NCBIfam" id="TIGR01944">
    <property type="entry name" value="rnfB"/>
    <property type="match status" value="1"/>
</dbReference>
<keyword evidence="1" id="KW-0813">Transport</keyword>
<dbReference type="SUPFAM" id="SSF54862">
    <property type="entry name" value="4Fe-4S ferredoxins"/>
    <property type="match status" value="1"/>
</dbReference>
<keyword evidence="8" id="KW-0249">Electron transport</keyword>
<evidence type="ECO:0000256" key="5">
    <source>
        <dbReference type="ARBA" id="ARBA00022723"/>
    </source>
</evidence>
<evidence type="ECO:0000256" key="3">
    <source>
        <dbReference type="ARBA" id="ARBA00022485"/>
    </source>
</evidence>
<dbReference type="InterPro" id="IPR017896">
    <property type="entry name" value="4Fe4S_Fe-S-bd"/>
</dbReference>
<keyword evidence="7" id="KW-1278">Translocase</keyword>
<protein>
    <submittedName>
        <fullName evidence="14">Electron transport complex protein RnfB</fullName>
    </submittedName>
</protein>
<evidence type="ECO:0000256" key="6">
    <source>
        <dbReference type="ARBA" id="ARBA00022737"/>
    </source>
</evidence>
<dbReference type="PANTHER" id="PTHR42859">
    <property type="entry name" value="OXIDOREDUCTASE"/>
    <property type="match status" value="1"/>
</dbReference>
<dbReference type="PROSITE" id="PS51656">
    <property type="entry name" value="4FE4S"/>
    <property type="match status" value="1"/>
</dbReference>
<feature type="domain" description="4Fe-4S ferredoxin-type" evidence="12">
    <location>
        <begin position="77"/>
        <end position="106"/>
    </location>
</feature>
<dbReference type="Gene3D" id="3.30.70.20">
    <property type="match status" value="1"/>
</dbReference>
<dbReference type="GO" id="GO:0009055">
    <property type="term" value="F:electron transfer activity"/>
    <property type="evidence" value="ECO:0007669"/>
    <property type="project" value="InterPro"/>
</dbReference>
<dbReference type="GO" id="GO:0051539">
    <property type="term" value="F:4 iron, 4 sulfur cluster binding"/>
    <property type="evidence" value="ECO:0007669"/>
    <property type="project" value="UniProtKB-KW"/>
</dbReference>
<keyword evidence="15" id="KW-1185">Reference proteome</keyword>
<dbReference type="eggNOG" id="COG2878">
    <property type="taxonomic scope" value="Bacteria"/>
</dbReference>
<feature type="domain" description="4Fe-4S" evidence="13">
    <location>
        <begin position="1"/>
        <end position="61"/>
    </location>
</feature>
<evidence type="ECO:0000256" key="9">
    <source>
        <dbReference type="ARBA" id="ARBA00023004"/>
    </source>
</evidence>
<dbReference type="InterPro" id="IPR050294">
    <property type="entry name" value="RnfB_subfamily"/>
</dbReference>
<keyword evidence="9" id="KW-0408">Iron</keyword>
<dbReference type="GO" id="GO:0046872">
    <property type="term" value="F:metal ion binding"/>
    <property type="evidence" value="ECO:0007669"/>
    <property type="project" value="UniProtKB-KW"/>
</dbReference>
<dbReference type="PATRIC" id="fig|1208919.3.peg.467"/>
<keyword evidence="5" id="KW-0479">Metal-binding</keyword>
<reference evidence="14 15" key="1">
    <citation type="journal article" date="2013" name="Genome Biol. Evol.">
        <title>Genome evolution and phylogenomic analysis of candidatus kinetoplastibacterium, the betaproteobacterial endosymbionts of strigomonas and angomonas.</title>
        <authorList>
            <person name="Alves J.M."/>
            <person name="Serrano M.G."/>
            <person name="Maia da Silva F."/>
            <person name="Voegtly L.J."/>
            <person name="Matveyev A.V."/>
            <person name="Teixeira M.M."/>
            <person name="Camargo E.P."/>
            <person name="Buck G.A."/>
        </authorList>
    </citation>
    <scope>NUCLEOTIDE SEQUENCE [LARGE SCALE GENOMIC DNA]</scope>
    <source>
        <strain evidence="14 15">TCC079E</strain>
    </source>
</reference>
<dbReference type="STRING" id="1208919.CDSE_0762"/>
<dbReference type="Proteomes" id="UP000011547">
    <property type="component" value="Chromosome"/>
</dbReference>
<evidence type="ECO:0000256" key="7">
    <source>
        <dbReference type="ARBA" id="ARBA00022967"/>
    </source>
</evidence>
<keyword evidence="4" id="KW-0997">Cell inner membrane</keyword>
<evidence type="ECO:0000313" key="14">
    <source>
        <dbReference type="EMBL" id="AGF47027.1"/>
    </source>
</evidence>
<dbReference type="HOGENOM" id="CLU_063448_0_2_4"/>
<dbReference type="PANTHER" id="PTHR42859:SF3">
    <property type="entry name" value="ION-TRANSLOCATING OXIDOREDUCTASE COMPLEX SUBUNIT B"/>
    <property type="match status" value="1"/>
</dbReference>
<dbReference type="Pfam" id="PF04060">
    <property type="entry name" value="FeS"/>
    <property type="match status" value="1"/>
</dbReference>
<dbReference type="KEGG" id="kde:CDSE_0762"/>
<dbReference type="OrthoDB" id="9789936at2"/>
<keyword evidence="3" id="KW-0004">4Fe-4S</keyword>
<evidence type="ECO:0000256" key="1">
    <source>
        <dbReference type="ARBA" id="ARBA00022448"/>
    </source>
</evidence>
<keyword evidence="10" id="KW-0411">Iron-sulfur</keyword>
<evidence type="ECO:0000256" key="10">
    <source>
        <dbReference type="ARBA" id="ARBA00023014"/>
    </source>
</evidence>
<evidence type="ECO:0000256" key="2">
    <source>
        <dbReference type="ARBA" id="ARBA00022475"/>
    </source>
</evidence>
<evidence type="ECO:0000313" key="15">
    <source>
        <dbReference type="Proteomes" id="UP000011547"/>
    </source>
</evidence>
<dbReference type="AlphaFoldDB" id="M1LMS5"/>
<keyword evidence="6" id="KW-0677">Repeat</keyword>
<proteinExistence type="predicted"/>
<dbReference type="PROSITE" id="PS00198">
    <property type="entry name" value="4FE4S_FER_1"/>
    <property type="match status" value="2"/>
</dbReference>
<dbReference type="Gene3D" id="1.10.15.40">
    <property type="entry name" value="Electron transport complex subunit B, putative Fe-S cluster"/>
    <property type="match status" value="1"/>
</dbReference>
<evidence type="ECO:0000256" key="8">
    <source>
        <dbReference type="ARBA" id="ARBA00022982"/>
    </source>
</evidence>
<dbReference type="PROSITE" id="PS51379">
    <property type="entry name" value="4FE4S_FER_2"/>
    <property type="match status" value="2"/>
</dbReference>
<dbReference type="Pfam" id="PF14697">
    <property type="entry name" value="Fer4_21"/>
    <property type="match status" value="1"/>
</dbReference>
<organism evidence="14 15">
    <name type="scientific">Candidatus Kinetoplastidibacterium desouzai TCC079E</name>
    <dbReference type="NCBI Taxonomy" id="1208919"/>
    <lineage>
        <taxon>Bacteria</taxon>
        <taxon>Pseudomonadati</taxon>
        <taxon>Pseudomonadota</taxon>
        <taxon>Betaproteobacteria</taxon>
        <taxon>Candidatus Kinetoplastidibacterium</taxon>
    </lineage>
</organism>
<gene>
    <name evidence="14" type="ORF">CDSE_0762</name>
</gene>
<keyword evidence="11" id="KW-0472">Membrane</keyword>
<dbReference type="InterPro" id="IPR017900">
    <property type="entry name" value="4Fe4S_Fe_S_CS"/>
</dbReference>
<keyword evidence="2" id="KW-1003">Cell membrane</keyword>
<name>M1LMS5_9PROT</name>
<dbReference type="InterPro" id="IPR010207">
    <property type="entry name" value="Elect_transpt_cplx_RnfB/RsxB"/>
</dbReference>
<accession>M1LMS5</accession>
<evidence type="ECO:0000259" key="12">
    <source>
        <dbReference type="PROSITE" id="PS51379"/>
    </source>
</evidence>
<sequence length="210" mass="23939">MKKNRLLEIIDDILPQTQCGKCGYKSCKPYAEDLLKGIAEINLCSPGGDEVILKLAKILKKEVIPLDTTKKKHDGYKLAMIKEDECIGCTICIQKCPVDAIIGAPKKMHTVLNQWCTGCELCITPCPVDCIEMISTKRNWTKEDSNNARQRYIMRQERIKPKSSTDINLTEVINYNNKALNENIHNIQKEDFIRNITSKAKEKRKNNTIL</sequence>
<dbReference type="InterPro" id="IPR007202">
    <property type="entry name" value="4Fe-4S_dom"/>
</dbReference>
<feature type="domain" description="4Fe-4S ferredoxin-type" evidence="12">
    <location>
        <begin position="108"/>
        <end position="136"/>
    </location>
</feature>